<feature type="chain" id="PRO_5034404986" evidence="2">
    <location>
        <begin position="28"/>
        <end position="547"/>
    </location>
</feature>
<dbReference type="AlphaFoldDB" id="A0A8F9TTR2"/>
<keyword evidence="2" id="KW-0472">Membrane</keyword>
<dbReference type="InterPro" id="IPR003423">
    <property type="entry name" value="OMP_efflux"/>
</dbReference>
<dbReference type="EMBL" id="CP080507">
    <property type="protein sequence ID" value="QYM78901.1"/>
    <property type="molecule type" value="Genomic_DNA"/>
</dbReference>
<keyword evidence="2" id="KW-0812">Transmembrane</keyword>
<dbReference type="RefSeq" id="WP_220162065.1">
    <property type="nucleotide sequence ID" value="NZ_CP080507.1"/>
</dbReference>
<organism evidence="4 5">
    <name type="scientific">Horticoccus luteus</name>
    <dbReference type="NCBI Taxonomy" id="2862869"/>
    <lineage>
        <taxon>Bacteria</taxon>
        <taxon>Pseudomonadati</taxon>
        <taxon>Verrucomicrobiota</taxon>
        <taxon>Opitutia</taxon>
        <taxon>Opitutales</taxon>
        <taxon>Opitutaceae</taxon>
        <taxon>Horticoccus</taxon>
    </lineage>
</organism>
<evidence type="ECO:0000256" key="2">
    <source>
        <dbReference type="RuleBase" id="RU362097"/>
    </source>
</evidence>
<keyword evidence="5" id="KW-1185">Reference proteome</keyword>
<dbReference type="Gene3D" id="1.20.1600.10">
    <property type="entry name" value="Outer membrane efflux proteins (OEP)"/>
    <property type="match status" value="2"/>
</dbReference>
<reference evidence="4" key="1">
    <citation type="submission" date="2021-08" db="EMBL/GenBank/DDBJ databases">
        <title>Genome of a novel bacterium of the phylum Verrucomicrobia, Oleiharenicola sp. KSB-15.</title>
        <authorList>
            <person name="Chung J.-H."/>
            <person name="Ahn J.-H."/>
            <person name="Yoon Y."/>
            <person name="Kim D.-Y."/>
            <person name="An S.-H."/>
            <person name="Park I."/>
            <person name="Yeon J."/>
        </authorList>
    </citation>
    <scope>NUCLEOTIDE SEQUENCE</scope>
    <source>
        <strain evidence="4">KSB-15</strain>
    </source>
</reference>
<evidence type="ECO:0000313" key="4">
    <source>
        <dbReference type="EMBL" id="QYM78901.1"/>
    </source>
</evidence>
<dbReference type="GO" id="GO:0015562">
    <property type="term" value="F:efflux transmembrane transporter activity"/>
    <property type="evidence" value="ECO:0007669"/>
    <property type="project" value="InterPro"/>
</dbReference>
<keyword evidence="2" id="KW-0564">Palmitate</keyword>
<feature type="region of interest" description="Disordered" evidence="3">
    <location>
        <begin position="123"/>
        <end position="199"/>
    </location>
</feature>
<keyword evidence="2" id="KW-0732">Signal</keyword>
<dbReference type="Pfam" id="PF02321">
    <property type="entry name" value="OEP"/>
    <property type="match status" value="2"/>
</dbReference>
<gene>
    <name evidence="4" type="ORF">K0B96_16590</name>
</gene>
<keyword evidence="2" id="KW-0449">Lipoprotein</keyword>
<dbReference type="GO" id="GO:0005886">
    <property type="term" value="C:plasma membrane"/>
    <property type="evidence" value="ECO:0007669"/>
    <property type="project" value="UniProtKB-SubCell"/>
</dbReference>
<proteinExistence type="inferred from homology"/>
<dbReference type="PANTHER" id="PTHR30203">
    <property type="entry name" value="OUTER MEMBRANE CATION EFFLUX PROTEIN"/>
    <property type="match status" value="1"/>
</dbReference>
<dbReference type="Proteomes" id="UP000825051">
    <property type="component" value="Chromosome"/>
</dbReference>
<evidence type="ECO:0000256" key="1">
    <source>
        <dbReference type="ARBA" id="ARBA00007613"/>
    </source>
</evidence>
<comment type="similarity">
    <text evidence="1 2">Belongs to the outer membrane factor (OMF) (TC 1.B.17) family.</text>
</comment>
<accession>A0A8F9TTR2</accession>
<name>A0A8F9TTR2_9BACT</name>
<dbReference type="PROSITE" id="PS51257">
    <property type="entry name" value="PROKAR_LIPOPROTEIN"/>
    <property type="match status" value="1"/>
</dbReference>
<dbReference type="Gene3D" id="2.20.200.10">
    <property type="entry name" value="Outer membrane efflux proteins (OEP)"/>
    <property type="match status" value="2"/>
</dbReference>
<evidence type="ECO:0000256" key="3">
    <source>
        <dbReference type="SAM" id="MobiDB-lite"/>
    </source>
</evidence>
<feature type="compositionally biased region" description="Gly residues" evidence="3">
    <location>
        <begin position="129"/>
        <end position="140"/>
    </location>
</feature>
<dbReference type="PANTHER" id="PTHR30203:SF25">
    <property type="entry name" value="OUTER MEMBRANE PROTEIN-RELATED"/>
    <property type="match status" value="1"/>
</dbReference>
<keyword evidence="2" id="KW-1134">Transmembrane beta strand</keyword>
<dbReference type="NCBIfam" id="TIGR01845">
    <property type="entry name" value="outer_NodT"/>
    <property type="match status" value="1"/>
</dbReference>
<sequence length="547" mass="56620">MHLSHKFSLTVAALLFAAGCTVGPNYHAPQTKMADAFTPTKIVGVADAAGTVVPGEDAVQRWWLTFHDPELTGLIERAVAGNRNLRLAASRVRVARLQRATIYAGALPGVDVSGGINRGHGSKNVTLPFGGGSGGGGGGSAAPAAETRSVRAERDAPMASAGPGGGGAAGAAGGAAASGGGQPAGPQSPLGEGGLPGTTTTLYQAGFDATWEIDFFGGTRRALEAGDALVAAAEEQRRAVQVSLLAEVAETYLQLRATQQRLQLARAGLAAAQGTLRIVEAKKKHGLATDLDVAQHTAEVATTAAALPPLEAAAQVATHALATLMGEPPSALDDELADVTPGPAIPAEVPVGVPSDLLRRRPDIRAAERQVAAATAEVGVAQADLFPHFSLTGAFGFDSSQPRDLSKWSSHYYSIIPGVRWPILDWGRARGAVKVQDEQQRQALTQYELAVQQALQDVADALVRYDAARGQRVALAEADAAAQRTFALAQHRFAHGLVDSLVVLEAQRSRLRAQDALAQGDAAVRTQLVALYKALGGGWEPAPTARE</sequence>
<dbReference type="SUPFAM" id="SSF56954">
    <property type="entry name" value="Outer membrane efflux proteins (OEP)"/>
    <property type="match status" value="1"/>
</dbReference>
<comment type="subcellular location">
    <subcellularLocation>
        <location evidence="2">Cell membrane</location>
        <topology evidence="2">Lipid-anchor</topology>
    </subcellularLocation>
</comment>
<protein>
    <submittedName>
        <fullName evidence="4">TolC family protein</fullName>
    </submittedName>
</protein>
<feature type="signal peptide" evidence="2">
    <location>
        <begin position="1"/>
        <end position="27"/>
    </location>
</feature>
<dbReference type="InterPro" id="IPR010131">
    <property type="entry name" value="MdtP/NodT-like"/>
</dbReference>
<evidence type="ECO:0000313" key="5">
    <source>
        <dbReference type="Proteomes" id="UP000825051"/>
    </source>
</evidence>
<dbReference type="KEGG" id="ole:K0B96_16590"/>
<feature type="compositionally biased region" description="Gly residues" evidence="3">
    <location>
        <begin position="162"/>
        <end position="183"/>
    </location>
</feature>